<evidence type="ECO:0000256" key="1">
    <source>
        <dbReference type="ARBA" id="ARBA00004141"/>
    </source>
</evidence>
<dbReference type="GO" id="GO:0016887">
    <property type="term" value="F:ATP hydrolysis activity"/>
    <property type="evidence" value="ECO:0007669"/>
    <property type="project" value="InterPro"/>
</dbReference>
<organism evidence="7">
    <name type="scientific">marine metagenome</name>
    <dbReference type="NCBI Taxonomy" id="408172"/>
    <lineage>
        <taxon>unclassified sequences</taxon>
        <taxon>metagenomes</taxon>
        <taxon>ecological metagenomes</taxon>
    </lineage>
</organism>
<sequence>MKDGYKIYLRLLVYGKPYWAMFSIGVIAMLLFAVTDTGFAFLIKTLTDSFAGTGTAYDTQQLKVMLPIAVIIIFIVRGVSGFFSVYNIAWIGRQVIKLLRGEVYNKFLTLPTLFLDRESNAELLSKVTYNIEQVAESTSNILTVLIRDTLTIIVLSVYMVYLNPTLASVIFLVAPVIAILVRFLSLLFRRYSERIQDSMADVTHAIKETLQNHRIIKVFDGQDFEEERFSVVNESNRKHNMKLFSTKAIGDALTIFLSSLGVAGVVYVATLDEVRSSMTVGDFSGFITAMVLLMTPLKRLTNVNAMIQKGIAAAGSIFSLIDEKDEIDQGTLEAKRMEGFISFRDVNFSYDDNKQTLEGINLTINSNEKLAIVGKSGSGKTTLV</sequence>
<dbReference type="CDD" id="cd18552">
    <property type="entry name" value="ABC_6TM_MsbA_like"/>
    <property type="match status" value="1"/>
</dbReference>
<keyword evidence="4 5" id="KW-0472">Membrane</keyword>
<feature type="non-terminal residue" evidence="7">
    <location>
        <position position="384"/>
    </location>
</feature>
<dbReference type="Pfam" id="PF00005">
    <property type="entry name" value="ABC_tran"/>
    <property type="match status" value="1"/>
</dbReference>
<dbReference type="PROSITE" id="PS50929">
    <property type="entry name" value="ABC_TM1F"/>
    <property type="match status" value="1"/>
</dbReference>
<feature type="transmembrane region" description="Helical" evidence="5">
    <location>
        <begin position="141"/>
        <end position="161"/>
    </location>
</feature>
<dbReference type="InterPro" id="IPR036640">
    <property type="entry name" value="ABC1_TM_sf"/>
</dbReference>
<dbReference type="Gene3D" id="3.40.50.300">
    <property type="entry name" value="P-loop containing nucleotide triphosphate hydrolases"/>
    <property type="match status" value="1"/>
</dbReference>
<reference evidence="7" key="1">
    <citation type="submission" date="2018-05" db="EMBL/GenBank/DDBJ databases">
        <authorList>
            <person name="Lanie J.A."/>
            <person name="Ng W.-L."/>
            <person name="Kazmierczak K.M."/>
            <person name="Andrzejewski T.M."/>
            <person name="Davidsen T.M."/>
            <person name="Wayne K.J."/>
            <person name="Tettelin H."/>
            <person name="Glass J.I."/>
            <person name="Rusch D."/>
            <person name="Podicherti R."/>
            <person name="Tsui H.-C.T."/>
            <person name="Winkler M.E."/>
        </authorList>
    </citation>
    <scope>NUCLEOTIDE SEQUENCE</scope>
</reference>
<dbReference type="PANTHER" id="PTHR43394:SF1">
    <property type="entry name" value="ATP-BINDING CASSETTE SUB-FAMILY B MEMBER 10, MITOCHONDRIAL"/>
    <property type="match status" value="1"/>
</dbReference>
<dbReference type="AlphaFoldDB" id="A0A381Y1A4"/>
<evidence type="ECO:0000256" key="2">
    <source>
        <dbReference type="ARBA" id="ARBA00022692"/>
    </source>
</evidence>
<feature type="domain" description="ABC transmembrane type-1" evidence="6">
    <location>
        <begin position="24"/>
        <end position="309"/>
    </location>
</feature>
<protein>
    <recommendedName>
        <fullName evidence="6">ABC transmembrane type-1 domain-containing protein</fullName>
    </recommendedName>
</protein>
<evidence type="ECO:0000256" key="4">
    <source>
        <dbReference type="ARBA" id="ARBA00023136"/>
    </source>
</evidence>
<dbReference type="Gene3D" id="1.20.1560.10">
    <property type="entry name" value="ABC transporter type 1, transmembrane domain"/>
    <property type="match status" value="1"/>
</dbReference>
<feature type="transmembrane region" description="Helical" evidence="5">
    <location>
        <begin position="21"/>
        <end position="44"/>
    </location>
</feature>
<dbReference type="InterPro" id="IPR003439">
    <property type="entry name" value="ABC_transporter-like_ATP-bd"/>
</dbReference>
<dbReference type="GO" id="GO:0015421">
    <property type="term" value="F:ABC-type oligopeptide transporter activity"/>
    <property type="evidence" value="ECO:0007669"/>
    <property type="project" value="TreeGrafter"/>
</dbReference>
<evidence type="ECO:0000313" key="7">
    <source>
        <dbReference type="EMBL" id="SVA70472.1"/>
    </source>
</evidence>
<evidence type="ECO:0000256" key="3">
    <source>
        <dbReference type="ARBA" id="ARBA00022989"/>
    </source>
</evidence>
<dbReference type="EMBL" id="UINC01017042">
    <property type="protein sequence ID" value="SVA70472.1"/>
    <property type="molecule type" value="Genomic_DNA"/>
</dbReference>
<accession>A0A381Y1A4</accession>
<dbReference type="SUPFAM" id="SSF90123">
    <property type="entry name" value="ABC transporter transmembrane region"/>
    <property type="match status" value="1"/>
</dbReference>
<evidence type="ECO:0000259" key="6">
    <source>
        <dbReference type="PROSITE" id="PS50929"/>
    </source>
</evidence>
<dbReference type="InterPro" id="IPR039421">
    <property type="entry name" value="Type_1_exporter"/>
</dbReference>
<proteinExistence type="predicted"/>
<feature type="transmembrane region" description="Helical" evidence="5">
    <location>
        <begin position="167"/>
        <end position="188"/>
    </location>
</feature>
<dbReference type="SUPFAM" id="SSF52540">
    <property type="entry name" value="P-loop containing nucleoside triphosphate hydrolases"/>
    <property type="match status" value="1"/>
</dbReference>
<dbReference type="PANTHER" id="PTHR43394">
    <property type="entry name" value="ATP-DEPENDENT PERMEASE MDL1, MITOCHONDRIAL"/>
    <property type="match status" value="1"/>
</dbReference>
<comment type="subcellular location">
    <subcellularLocation>
        <location evidence="1">Membrane</location>
        <topology evidence="1">Multi-pass membrane protein</topology>
    </subcellularLocation>
</comment>
<feature type="transmembrane region" description="Helical" evidence="5">
    <location>
        <begin position="276"/>
        <end position="297"/>
    </location>
</feature>
<dbReference type="Pfam" id="PF00664">
    <property type="entry name" value="ABC_membrane"/>
    <property type="match status" value="1"/>
</dbReference>
<keyword evidence="2 5" id="KW-0812">Transmembrane</keyword>
<feature type="transmembrane region" description="Helical" evidence="5">
    <location>
        <begin position="64"/>
        <end position="90"/>
    </location>
</feature>
<gene>
    <name evidence="7" type="ORF">METZ01_LOCUS123326</name>
</gene>
<dbReference type="GO" id="GO:0016020">
    <property type="term" value="C:membrane"/>
    <property type="evidence" value="ECO:0007669"/>
    <property type="project" value="UniProtKB-SubCell"/>
</dbReference>
<keyword evidence="3 5" id="KW-1133">Transmembrane helix</keyword>
<dbReference type="GO" id="GO:0005524">
    <property type="term" value="F:ATP binding"/>
    <property type="evidence" value="ECO:0007669"/>
    <property type="project" value="InterPro"/>
</dbReference>
<feature type="transmembrane region" description="Helical" evidence="5">
    <location>
        <begin position="248"/>
        <end position="270"/>
    </location>
</feature>
<name>A0A381Y1A4_9ZZZZ</name>
<dbReference type="InterPro" id="IPR011527">
    <property type="entry name" value="ABC1_TM_dom"/>
</dbReference>
<dbReference type="InterPro" id="IPR027417">
    <property type="entry name" value="P-loop_NTPase"/>
</dbReference>
<evidence type="ECO:0000256" key="5">
    <source>
        <dbReference type="SAM" id="Phobius"/>
    </source>
</evidence>